<evidence type="ECO:0000256" key="10">
    <source>
        <dbReference type="ARBA" id="ARBA00029986"/>
    </source>
</evidence>
<evidence type="ECO:0000256" key="5">
    <source>
        <dbReference type="ARBA" id="ARBA00022618"/>
    </source>
</evidence>
<dbReference type="InterPro" id="IPR001179">
    <property type="entry name" value="PPIase_FKBP_dom"/>
</dbReference>
<dbReference type="InterPro" id="IPR046357">
    <property type="entry name" value="PPIase_dom_sf"/>
</dbReference>
<accession>A0ABN1ZWQ0</accession>
<evidence type="ECO:0000313" key="17">
    <source>
        <dbReference type="Proteomes" id="UP001501470"/>
    </source>
</evidence>
<dbReference type="SUPFAM" id="SSF54534">
    <property type="entry name" value="FKBP-like"/>
    <property type="match status" value="1"/>
</dbReference>
<dbReference type="InterPro" id="IPR027304">
    <property type="entry name" value="Trigger_fact/SurA_dom_sf"/>
</dbReference>
<dbReference type="EC" id="5.2.1.8" evidence="3 11"/>
<dbReference type="PIRSF" id="PIRSF003095">
    <property type="entry name" value="Trigger_factor"/>
    <property type="match status" value="1"/>
</dbReference>
<sequence length="456" mass="49639">MKSTVETLSPTRVRLEIEVPFAELEPSLKKAYREIGSQVVIPGFRRGKVPTAVIDQRVGRGAVLNEAVQEVIPTQILAAVREHEVKTLGRPEVEITEFADGQPLKFTAEVDVRPEITLPDLSEIQVTVDALVVSEEDVDEQLKGLRDRFATLKTVERAALVGDFVQIDLVATVDGEEVPGGSATNISHEVGSGQLVPGLDDVLAGMSAGESTTFTTQLVGGDFEGRDAEVSVTVKSVKDKQLPPVDDEFAQLASEFDTLDELKDDLRTRLTRVKRMEQLYSARDLALKAVIEATEVPAPEGVVKDEVESRKESMNDQLQRIGASFEDYLSTEGKTEEEMDAELNEAAVEGVKVQLVLDTLADAESIQVSDDEFGHEIVHRAQRAGVGPQQYYDQLVQAGVAGAVFGDVRRGKALGVVLERVKIVDSEGTALSLDDLRGPVDEHEGHDHGDHEGHNH</sequence>
<dbReference type="EMBL" id="BAAAQD010000003">
    <property type="protein sequence ID" value="GAA1505946.1"/>
    <property type="molecule type" value="Genomic_DNA"/>
</dbReference>
<evidence type="ECO:0000259" key="15">
    <source>
        <dbReference type="PROSITE" id="PS50059"/>
    </source>
</evidence>
<dbReference type="InterPro" id="IPR008880">
    <property type="entry name" value="Trigger_fac_C"/>
</dbReference>
<evidence type="ECO:0000256" key="8">
    <source>
        <dbReference type="ARBA" id="ARBA00023235"/>
    </source>
</evidence>
<feature type="compositionally biased region" description="Basic and acidic residues" evidence="14">
    <location>
        <begin position="434"/>
        <end position="456"/>
    </location>
</feature>
<keyword evidence="9 11" id="KW-0131">Cell cycle</keyword>
<evidence type="ECO:0000313" key="16">
    <source>
        <dbReference type="EMBL" id="GAA1505946.1"/>
    </source>
</evidence>
<comment type="caution">
    <text evidence="16">The sequence shown here is derived from an EMBL/GenBank/DDBJ whole genome shotgun (WGS) entry which is preliminary data.</text>
</comment>
<keyword evidence="6 11" id="KW-0697">Rotamase</keyword>
<keyword evidence="11" id="KW-0963">Cytoplasm</keyword>
<proteinExistence type="inferred from homology"/>
<keyword evidence="5 11" id="KW-0132">Cell division</keyword>
<feature type="region of interest" description="Disordered" evidence="14">
    <location>
        <begin position="433"/>
        <end position="456"/>
    </location>
</feature>
<comment type="domain">
    <text evidence="11">Consists of 3 domains; the N-terminus binds the ribosome, the middle domain has PPIase activity, while the C-terminus has intrinsic chaperone activity on its own.</text>
</comment>
<comment type="subcellular location">
    <subcellularLocation>
        <location evidence="11">Cytoplasm</location>
    </subcellularLocation>
    <text evidence="11">About half TF is bound to the ribosome near the polypeptide exit tunnel while the other half is free in the cytoplasm.</text>
</comment>
<evidence type="ECO:0000256" key="12">
    <source>
        <dbReference type="PROSITE-ProRule" id="PRU00277"/>
    </source>
</evidence>
<dbReference type="Gene3D" id="1.10.3120.10">
    <property type="entry name" value="Trigger factor, C-terminal domain"/>
    <property type="match status" value="1"/>
</dbReference>
<keyword evidence="8 11" id="KW-0413">Isomerase</keyword>
<dbReference type="PROSITE" id="PS50059">
    <property type="entry name" value="FKBP_PPIASE"/>
    <property type="match status" value="1"/>
</dbReference>
<dbReference type="InterPro" id="IPR005215">
    <property type="entry name" value="Trig_fac"/>
</dbReference>
<dbReference type="InterPro" id="IPR037041">
    <property type="entry name" value="Trigger_fac_C_sf"/>
</dbReference>
<evidence type="ECO:0000256" key="3">
    <source>
        <dbReference type="ARBA" id="ARBA00013194"/>
    </source>
</evidence>
<feature type="domain" description="PPIase FKBP-type" evidence="15">
    <location>
        <begin position="162"/>
        <end position="215"/>
    </location>
</feature>
<evidence type="ECO:0000256" key="1">
    <source>
        <dbReference type="ARBA" id="ARBA00000971"/>
    </source>
</evidence>
<evidence type="ECO:0000256" key="2">
    <source>
        <dbReference type="ARBA" id="ARBA00005464"/>
    </source>
</evidence>
<dbReference type="NCBIfam" id="TIGR00115">
    <property type="entry name" value="tig"/>
    <property type="match status" value="1"/>
</dbReference>
<comment type="similarity">
    <text evidence="2 11 13">Belongs to the FKBP-type PPIase family. Tig subfamily.</text>
</comment>
<keyword evidence="17" id="KW-1185">Reference proteome</keyword>
<dbReference type="PANTHER" id="PTHR30560:SF3">
    <property type="entry name" value="TRIGGER FACTOR-LIKE PROTEIN TIG, CHLOROPLASTIC"/>
    <property type="match status" value="1"/>
</dbReference>
<evidence type="ECO:0000256" key="7">
    <source>
        <dbReference type="ARBA" id="ARBA00023186"/>
    </source>
</evidence>
<organism evidence="16 17">
    <name type="scientific">Dactylosporangium maewongense</name>
    <dbReference type="NCBI Taxonomy" id="634393"/>
    <lineage>
        <taxon>Bacteria</taxon>
        <taxon>Bacillati</taxon>
        <taxon>Actinomycetota</taxon>
        <taxon>Actinomycetes</taxon>
        <taxon>Micromonosporales</taxon>
        <taxon>Micromonosporaceae</taxon>
        <taxon>Dactylosporangium</taxon>
    </lineage>
</organism>
<dbReference type="SUPFAM" id="SSF102735">
    <property type="entry name" value="Trigger factor ribosome-binding domain"/>
    <property type="match status" value="1"/>
</dbReference>
<comment type="catalytic activity">
    <reaction evidence="1 11 12">
        <text>[protein]-peptidylproline (omega=180) = [protein]-peptidylproline (omega=0)</text>
        <dbReference type="Rhea" id="RHEA:16237"/>
        <dbReference type="Rhea" id="RHEA-COMP:10747"/>
        <dbReference type="Rhea" id="RHEA-COMP:10748"/>
        <dbReference type="ChEBI" id="CHEBI:83833"/>
        <dbReference type="ChEBI" id="CHEBI:83834"/>
        <dbReference type="EC" id="5.2.1.8"/>
    </reaction>
</comment>
<comment type="function">
    <text evidence="11">Involved in protein export. Acts as a chaperone by maintaining the newly synthesized protein in an open conformation. Functions as a peptidyl-prolyl cis-trans isomerase.</text>
</comment>
<dbReference type="Proteomes" id="UP001501470">
    <property type="component" value="Unassembled WGS sequence"/>
</dbReference>
<dbReference type="RefSeq" id="WP_344501474.1">
    <property type="nucleotide sequence ID" value="NZ_BAAAQD010000003.1"/>
</dbReference>
<evidence type="ECO:0000256" key="6">
    <source>
        <dbReference type="ARBA" id="ARBA00023110"/>
    </source>
</evidence>
<evidence type="ECO:0000256" key="11">
    <source>
        <dbReference type="HAMAP-Rule" id="MF_00303"/>
    </source>
</evidence>
<dbReference type="Pfam" id="PF05697">
    <property type="entry name" value="Trigger_N"/>
    <property type="match status" value="1"/>
</dbReference>
<dbReference type="Pfam" id="PF05698">
    <property type="entry name" value="Trigger_C"/>
    <property type="match status" value="1"/>
</dbReference>
<evidence type="ECO:0000256" key="9">
    <source>
        <dbReference type="ARBA" id="ARBA00023306"/>
    </source>
</evidence>
<evidence type="ECO:0000256" key="4">
    <source>
        <dbReference type="ARBA" id="ARBA00016902"/>
    </source>
</evidence>
<dbReference type="Gene3D" id="3.10.50.40">
    <property type="match status" value="1"/>
</dbReference>
<dbReference type="InterPro" id="IPR036611">
    <property type="entry name" value="Trigger_fac_ribosome-bd_sf"/>
</dbReference>
<evidence type="ECO:0000256" key="14">
    <source>
        <dbReference type="SAM" id="MobiDB-lite"/>
    </source>
</evidence>
<dbReference type="Gene3D" id="3.30.70.1050">
    <property type="entry name" value="Trigger factor ribosome-binding domain"/>
    <property type="match status" value="1"/>
</dbReference>
<dbReference type="PANTHER" id="PTHR30560">
    <property type="entry name" value="TRIGGER FACTOR CHAPERONE AND PEPTIDYL-PROLYL CIS/TRANS ISOMERASE"/>
    <property type="match status" value="1"/>
</dbReference>
<dbReference type="InterPro" id="IPR008881">
    <property type="entry name" value="Trigger_fac_ribosome-bd_bac"/>
</dbReference>
<dbReference type="Pfam" id="PF00254">
    <property type="entry name" value="FKBP_C"/>
    <property type="match status" value="1"/>
</dbReference>
<dbReference type="SUPFAM" id="SSF109998">
    <property type="entry name" value="Triger factor/SurA peptide-binding domain-like"/>
    <property type="match status" value="1"/>
</dbReference>
<dbReference type="HAMAP" id="MF_00303">
    <property type="entry name" value="Trigger_factor_Tig"/>
    <property type="match status" value="1"/>
</dbReference>
<evidence type="ECO:0000256" key="13">
    <source>
        <dbReference type="RuleBase" id="RU003914"/>
    </source>
</evidence>
<reference evidence="16 17" key="1">
    <citation type="journal article" date="2019" name="Int. J. Syst. Evol. Microbiol.">
        <title>The Global Catalogue of Microorganisms (GCM) 10K type strain sequencing project: providing services to taxonomists for standard genome sequencing and annotation.</title>
        <authorList>
            <consortium name="The Broad Institute Genomics Platform"/>
            <consortium name="The Broad Institute Genome Sequencing Center for Infectious Disease"/>
            <person name="Wu L."/>
            <person name="Ma J."/>
        </authorList>
    </citation>
    <scope>NUCLEOTIDE SEQUENCE [LARGE SCALE GENOMIC DNA]</scope>
    <source>
        <strain evidence="16 17">JCM 15933</strain>
    </source>
</reference>
<protein>
    <recommendedName>
        <fullName evidence="4 11">Trigger factor</fullName>
        <shortName evidence="11">TF</shortName>
        <ecNumber evidence="3 11">5.2.1.8</ecNumber>
    </recommendedName>
    <alternativeName>
        <fullName evidence="10 11">PPIase</fullName>
    </alternativeName>
</protein>
<name>A0ABN1ZWQ0_9ACTN</name>
<gene>
    <name evidence="11 16" type="primary">tig</name>
    <name evidence="16" type="ORF">GCM10009827_019520</name>
</gene>
<keyword evidence="7 11" id="KW-0143">Chaperone</keyword>